<dbReference type="Gene3D" id="3.30.420.10">
    <property type="entry name" value="Ribonuclease H-like superfamily/Ribonuclease H"/>
    <property type="match status" value="1"/>
</dbReference>
<evidence type="ECO:0000256" key="5">
    <source>
        <dbReference type="ARBA" id="ARBA00022801"/>
    </source>
</evidence>
<protein>
    <submittedName>
        <fullName evidence="9">ORF MSV106 putative vaccinia A22R homolog, similar to SW:P20997</fullName>
    </submittedName>
</protein>
<keyword evidence="4" id="KW-0227">DNA damage</keyword>
<evidence type="ECO:0000313" key="10">
    <source>
        <dbReference type="Proteomes" id="UP000172353"/>
    </source>
</evidence>
<evidence type="ECO:0000256" key="6">
    <source>
        <dbReference type="ARBA" id="ARBA00022842"/>
    </source>
</evidence>
<gene>
    <name evidence="9" type="primary">MSV106</name>
</gene>
<dbReference type="GO" id="GO:0000287">
    <property type="term" value="F:magnesium ion binding"/>
    <property type="evidence" value="ECO:0007669"/>
    <property type="project" value="InterPro"/>
</dbReference>
<organismHost>
    <name type="scientific">Melanoplus sanguinipes</name>
    <name type="common">Migratory grasshopper</name>
    <dbReference type="NCBI Taxonomy" id="65742"/>
</organismHost>
<dbReference type="Pfam" id="PF04848">
    <property type="entry name" value="Pox_A22"/>
    <property type="match status" value="1"/>
</dbReference>
<evidence type="ECO:0000256" key="4">
    <source>
        <dbReference type="ARBA" id="ARBA00022763"/>
    </source>
</evidence>
<dbReference type="KEGG" id="vg:1449915"/>
<dbReference type="RefSeq" id="NP_048177.1">
    <property type="nucleotide sequence ID" value="NC_001993.1"/>
</dbReference>
<name>Q9YVY6_MSEPV</name>
<keyword evidence="7" id="KW-0233">DNA recombination</keyword>
<dbReference type="GO" id="GO:0006310">
    <property type="term" value="P:DNA recombination"/>
    <property type="evidence" value="ECO:0007669"/>
    <property type="project" value="UniProtKB-KW"/>
</dbReference>
<keyword evidence="5" id="KW-0378">Hydrolase</keyword>
<dbReference type="GO" id="GO:0016788">
    <property type="term" value="F:hydrolase activity, acting on ester bonds"/>
    <property type="evidence" value="ECO:0007669"/>
    <property type="project" value="InterPro"/>
</dbReference>
<dbReference type="GeneID" id="1449915"/>
<dbReference type="InterPro" id="IPR006932">
    <property type="entry name" value="HJ-resolvase_A22"/>
</dbReference>
<reference evidence="9 10" key="1">
    <citation type="journal article" date="1999" name="J. Virol.">
        <title>The genome of Melanoplus sanguinipes entomopoxvirus.</title>
        <authorList>
            <person name="Afonso C.L."/>
            <person name="Tulman E.R."/>
            <person name="Lu Z."/>
            <person name="Oma E."/>
            <person name="Kutish G.F."/>
            <person name="Rock D.L."/>
        </authorList>
    </citation>
    <scope>NUCLEOTIDE SEQUENCE [LARGE SCALE GENOMIC DNA]</scope>
    <source>
        <strain evidence="9">Tucson</strain>
    </source>
</reference>
<keyword evidence="6" id="KW-0460">Magnesium</keyword>
<keyword evidence="10" id="KW-1185">Reference proteome</keyword>
<comment type="cofactor">
    <cofactor evidence="1">
        <name>Mg(2+)</name>
        <dbReference type="ChEBI" id="CHEBI:18420"/>
    </cofactor>
</comment>
<dbReference type="EMBL" id="AF063866">
    <property type="protein sequence ID" value="AAC97652.1"/>
    <property type="molecule type" value="Genomic_DNA"/>
</dbReference>
<dbReference type="GO" id="GO:0004518">
    <property type="term" value="F:nuclease activity"/>
    <property type="evidence" value="ECO:0007669"/>
    <property type="project" value="UniProtKB-KW"/>
</dbReference>
<dbReference type="PIR" id="T28267">
    <property type="entry name" value="T28267"/>
</dbReference>
<organism evidence="9 10">
    <name type="scientific">Melanoplus sanguinipes entomopoxvirus</name>
    <name type="common">MsEPV</name>
    <dbReference type="NCBI Taxonomy" id="83191"/>
    <lineage>
        <taxon>Viruses</taxon>
        <taxon>Varidnaviria</taxon>
        <taxon>Bamfordvirae</taxon>
        <taxon>Nucleocytoviricota</taxon>
        <taxon>Pokkesviricetes</taxon>
        <taxon>Chitovirales</taxon>
        <taxon>Poxviridae</taxon>
        <taxon>Entomopoxvirinae</taxon>
        <taxon>Deltaentomopoxvirus</taxon>
        <taxon>Deltaentomopoxvirus msanguinipes</taxon>
    </lineage>
</organism>
<dbReference type="InterPro" id="IPR036397">
    <property type="entry name" value="RNaseH_sf"/>
</dbReference>
<keyword evidence="8" id="KW-0234">DNA repair</keyword>
<evidence type="ECO:0000256" key="8">
    <source>
        <dbReference type="ARBA" id="ARBA00023204"/>
    </source>
</evidence>
<dbReference type="OrthoDB" id="22170at10239"/>
<accession>Q9YVY6</accession>
<keyword evidence="3" id="KW-0540">Nuclease</keyword>
<dbReference type="GO" id="GO:0000400">
    <property type="term" value="F:four-way junction DNA binding"/>
    <property type="evidence" value="ECO:0007669"/>
    <property type="project" value="InterPro"/>
</dbReference>
<sequence>MNILGIDVGIKNLGLCIINIKDNKYNIICIKTDISKLNYSILDNLYNIYKLDKMDIVLIEHQFKGRLNIQYYGFLLCFFQSKQKKIISIKPPTYNAGINNNSYYNRKKYSVNILKSIIEKCDNVKYINKYKKIDDIADALCLIIKYLKININENQYIQSIQIL</sequence>
<evidence type="ECO:0000256" key="7">
    <source>
        <dbReference type="ARBA" id="ARBA00023172"/>
    </source>
</evidence>
<evidence type="ECO:0000256" key="2">
    <source>
        <dbReference type="ARBA" id="ARBA00008810"/>
    </source>
</evidence>
<evidence type="ECO:0000256" key="1">
    <source>
        <dbReference type="ARBA" id="ARBA00001946"/>
    </source>
</evidence>
<evidence type="ECO:0000256" key="3">
    <source>
        <dbReference type="ARBA" id="ARBA00022722"/>
    </source>
</evidence>
<evidence type="ECO:0000313" key="9">
    <source>
        <dbReference type="EMBL" id="AAC97652.1"/>
    </source>
</evidence>
<dbReference type="SUPFAM" id="SSF53098">
    <property type="entry name" value="Ribonuclease H-like"/>
    <property type="match status" value="1"/>
</dbReference>
<comment type="similarity">
    <text evidence="2">Belongs to the RuvC family. Poxviruses-type subfamily.</text>
</comment>
<dbReference type="InterPro" id="IPR012337">
    <property type="entry name" value="RNaseH-like_sf"/>
</dbReference>
<dbReference type="Proteomes" id="UP000172353">
    <property type="component" value="Segment"/>
</dbReference>
<proteinExistence type="inferred from homology"/>
<dbReference type="GO" id="GO:0006281">
    <property type="term" value="P:DNA repair"/>
    <property type="evidence" value="ECO:0007669"/>
    <property type="project" value="UniProtKB-KW"/>
</dbReference>